<comment type="caution">
    <text evidence="5">The sequence shown here is derived from an EMBL/GenBank/DDBJ whole genome shotgun (WGS) entry which is preliminary data.</text>
</comment>
<dbReference type="OrthoDB" id="440619at2759"/>
<dbReference type="InterPro" id="IPR006145">
    <property type="entry name" value="PsdUridine_synth_RsuA/RluA"/>
</dbReference>
<comment type="similarity">
    <text evidence="1">Belongs to the pseudouridine synthase RsuA family.</text>
</comment>
<proteinExistence type="inferred from homology"/>
<protein>
    <recommendedName>
        <fullName evidence="4">Pseudouridine synthase RsuA/RluA-like domain-containing protein</fullName>
    </recommendedName>
</protein>
<dbReference type="PANTHER" id="PTHR47683">
    <property type="entry name" value="PSEUDOURIDINE SYNTHASE FAMILY PROTEIN-RELATED"/>
    <property type="match status" value="1"/>
</dbReference>
<evidence type="ECO:0000256" key="3">
    <source>
        <dbReference type="SAM" id="MobiDB-lite"/>
    </source>
</evidence>
<evidence type="ECO:0000256" key="1">
    <source>
        <dbReference type="ARBA" id="ARBA00008348"/>
    </source>
</evidence>
<reference evidence="5 6" key="1">
    <citation type="journal article" date="2012" name="Genome Biol.">
        <title>Genome and low-iron response of an oceanic diatom adapted to chronic iron limitation.</title>
        <authorList>
            <person name="Lommer M."/>
            <person name="Specht M."/>
            <person name="Roy A.S."/>
            <person name="Kraemer L."/>
            <person name="Andreson R."/>
            <person name="Gutowska M.A."/>
            <person name="Wolf J."/>
            <person name="Bergner S.V."/>
            <person name="Schilhabel M.B."/>
            <person name="Klostermeier U.C."/>
            <person name="Beiko R.G."/>
            <person name="Rosenstiel P."/>
            <person name="Hippler M."/>
            <person name="Laroche J."/>
        </authorList>
    </citation>
    <scope>NUCLEOTIDE SEQUENCE [LARGE SCALE GENOMIC DNA]</scope>
    <source>
        <strain evidence="5 6">CCMP1005</strain>
    </source>
</reference>
<dbReference type="PANTHER" id="PTHR47683:SF2">
    <property type="entry name" value="RNA-BINDING S4 DOMAIN-CONTAINING PROTEIN"/>
    <property type="match status" value="1"/>
</dbReference>
<organism evidence="5 6">
    <name type="scientific">Thalassiosira oceanica</name>
    <name type="common">Marine diatom</name>
    <dbReference type="NCBI Taxonomy" id="159749"/>
    <lineage>
        <taxon>Eukaryota</taxon>
        <taxon>Sar</taxon>
        <taxon>Stramenopiles</taxon>
        <taxon>Ochrophyta</taxon>
        <taxon>Bacillariophyta</taxon>
        <taxon>Coscinodiscophyceae</taxon>
        <taxon>Thalassiosirophycidae</taxon>
        <taxon>Thalassiosirales</taxon>
        <taxon>Thalassiosiraceae</taxon>
        <taxon>Thalassiosira</taxon>
    </lineage>
</organism>
<gene>
    <name evidence="5" type="ORF">THAOC_37761</name>
</gene>
<dbReference type="InterPro" id="IPR020103">
    <property type="entry name" value="PsdUridine_synth_cat_dom_sf"/>
</dbReference>
<feature type="region of interest" description="Disordered" evidence="3">
    <location>
        <begin position="270"/>
        <end position="301"/>
    </location>
</feature>
<name>K0QY66_THAOC</name>
<sequence length="368" mass="40766">MASVLCSSHIAAAGASLRRLCPLCPLNSLSLVSTVSTPGLSAVAFVKPRCDSSCNRNRPRRCKSSEHGSAAPKKRGQKNKQKKKKEELVRIDKLLAHRGVGTRSATFELAKARRVCWADSDDSTHEERTRIAGPKEKVPLGASLFLDGKLLPGALPLLIAYHKPKFVLSVMRDDIRWKDQARRHLGQVLEPRFLKGGIHPVGRLDYETTGLLLFSTDGKLTQQLLHPRRGVEKEYIATVEGAVDEGELSQTLAEGVETTEGIHTAELVKVTQSADGPSSEVDPSRSDASPQDDEKDDDEYCGPYSDVRLVVKEGKHRMVRRILANCGYPVVELKRLRHGEIRLRELPPGEFRNCSNEEIEWAESLLGR</sequence>
<dbReference type="InterPro" id="IPR018496">
    <property type="entry name" value="PsdUridine_synth_RsuA/RluB_CS"/>
</dbReference>
<evidence type="ECO:0000313" key="6">
    <source>
        <dbReference type="Proteomes" id="UP000266841"/>
    </source>
</evidence>
<dbReference type="InterPro" id="IPR050343">
    <property type="entry name" value="RsuA_PseudoU_synthase"/>
</dbReference>
<dbReference type="InterPro" id="IPR042092">
    <property type="entry name" value="PsdUridine_s_RsuA/RluB/E/F_cat"/>
</dbReference>
<evidence type="ECO:0000313" key="5">
    <source>
        <dbReference type="EMBL" id="EJK43763.1"/>
    </source>
</evidence>
<dbReference type="SUPFAM" id="SSF55120">
    <property type="entry name" value="Pseudouridine synthase"/>
    <property type="match status" value="1"/>
</dbReference>
<dbReference type="PROSITE" id="PS01149">
    <property type="entry name" value="PSI_RSU"/>
    <property type="match status" value="1"/>
</dbReference>
<dbReference type="GO" id="GO:0006364">
    <property type="term" value="P:rRNA processing"/>
    <property type="evidence" value="ECO:0007669"/>
    <property type="project" value="UniProtKB-ARBA"/>
</dbReference>
<keyword evidence="2" id="KW-0413">Isomerase</keyword>
<dbReference type="GO" id="GO:0003723">
    <property type="term" value="F:RNA binding"/>
    <property type="evidence" value="ECO:0007669"/>
    <property type="project" value="InterPro"/>
</dbReference>
<feature type="domain" description="Pseudouridine synthase RsuA/RluA-like" evidence="4">
    <location>
        <begin position="158"/>
        <end position="324"/>
    </location>
</feature>
<accession>K0QY66</accession>
<feature type="compositionally biased region" description="Acidic residues" evidence="3">
    <location>
        <begin position="290"/>
        <end position="300"/>
    </location>
</feature>
<dbReference type="Proteomes" id="UP000266841">
    <property type="component" value="Unassembled WGS sequence"/>
</dbReference>
<dbReference type="Gene3D" id="3.30.70.1560">
    <property type="entry name" value="Alpha-L RNA-binding motif"/>
    <property type="match status" value="1"/>
</dbReference>
<dbReference type="eggNOG" id="ENOG502RJF9">
    <property type="taxonomic scope" value="Eukaryota"/>
</dbReference>
<dbReference type="InterPro" id="IPR020094">
    <property type="entry name" value="TruA/RsuA/RluB/E/F_N"/>
</dbReference>
<dbReference type="InterPro" id="IPR000748">
    <property type="entry name" value="PsdUridine_synth_RsuA/RluB/E/F"/>
</dbReference>
<dbReference type="Gene3D" id="3.30.70.580">
    <property type="entry name" value="Pseudouridine synthase I, catalytic domain, N-terminal subdomain"/>
    <property type="match status" value="1"/>
</dbReference>
<feature type="region of interest" description="Disordered" evidence="3">
    <location>
        <begin position="51"/>
        <end position="86"/>
    </location>
</feature>
<feature type="compositionally biased region" description="Basic residues" evidence="3">
    <location>
        <begin position="72"/>
        <end position="83"/>
    </location>
</feature>
<dbReference type="OMA" id="IWERSSI"/>
<dbReference type="NCBIfam" id="TIGR00093">
    <property type="entry name" value="pseudouridine synthase"/>
    <property type="match status" value="1"/>
</dbReference>
<dbReference type="GO" id="GO:0001522">
    <property type="term" value="P:pseudouridine synthesis"/>
    <property type="evidence" value="ECO:0007669"/>
    <property type="project" value="InterPro"/>
</dbReference>
<dbReference type="EMBL" id="AGNL01050669">
    <property type="protein sequence ID" value="EJK43763.1"/>
    <property type="molecule type" value="Genomic_DNA"/>
</dbReference>
<dbReference type="GO" id="GO:0009982">
    <property type="term" value="F:pseudouridine synthase activity"/>
    <property type="evidence" value="ECO:0007669"/>
    <property type="project" value="InterPro"/>
</dbReference>
<dbReference type="AlphaFoldDB" id="K0QY66"/>
<evidence type="ECO:0000256" key="2">
    <source>
        <dbReference type="ARBA" id="ARBA00023235"/>
    </source>
</evidence>
<evidence type="ECO:0000259" key="4">
    <source>
        <dbReference type="Pfam" id="PF00849"/>
    </source>
</evidence>
<dbReference type="Pfam" id="PF00849">
    <property type="entry name" value="PseudoU_synth_2"/>
    <property type="match status" value="1"/>
</dbReference>
<keyword evidence="6" id="KW-1185">Reference proteome</keyword>